<sequence length="566" mass="65133">MFSGGCYLGQIQELDSQTHNRRAMREQICFDGALPSEKRETRLLRLEKSRRKLELLRLKSQSTLQNSSGHSGKRTIVLENILRRRALPVRYNDFPENPFMVPAVFEDLKYRWNKENIATLVRDALLIQSTEIKDFPWANITVMVPGEADAYCAYIAKHVKSSILTNDSDLLLYDLGPSGSIISLDSIEIFWDPHRQSERRIKAMSLSPALVAHRLGITNILRFAFELKTHPDAGTAELVQRANSFYERPETTPDYQAFIQEYHEGVHEFEVTNLQCLPHFDARVSELFWQFEWRQAHMAPGAPHMYLSVLNEDHARRCAWVQGRPYRILAYSSLNVSRPVSKRADFINEFARRGGRIVVDKVVLGNVDWIKTETKTLLIRLRSVQKMVEVDTILPAYWIMFALCELYEADSGLLILDHERLGRFLSLGYMDENHDWNDIQLTAQIQAVLYSLRILRQLLEGSMEICDDMVELKSILSNLPPLHMIMEPTLSMMDETLNISCVNALVHRLVQGLRGGENGNEIHNTAELTSQQLFSHSLGSQQYKSGVGQHRHPRRVDNIYDLLPME</sequence>
<protein>
    <submittedName>
        <fullName evidence="2">XPG domain containing-domain-containing protein</fullName>
    </submittedName>
</protein>
<dbReference type="SUPFAM" id="SSF88723">
    <property type="entry name" value="PIN domain-like"/>
    <property type="match status" value="1"/>
</dbReference>
<keyword evidence="3" id="KW-1185">Reference proteome</keyword>
<evidence type="ECO:0000313" key="2">
    <source>
        <dbReference type="EMBL" id="KAE8377677.1"/>
    </source>
</evidence>
<organism evidence="2 3">
    <name type="scientific">Aspergillus bertholletiae</name>
    <dbReference type="NCBI Taxonomy" id="1226010"/>
    <lineage>
        <taxon>Eukaryota</taxon>
        <taxon>Fungi</taxon>
        <taxon>Dikarya</taxon>
        <taxon>Ascomycota</taxon>
        <taxon>Pezizomycotina</taxon>
        <taxon>Eurotiomycetes</taxon>
        <taxon>Eurotiomycetidae</taxon>
        <taxon>Eurotiales</taxon>
        <taxon>Aspergillaceae</taxon>
        <taxon>Aspergillus</taxon>
        <taxon>Aspergillus subgen. Circumdati</taxon>
    </lineage>
</organism>
<evidence type="ECO:0000313" key="3">
    <source>
        <dbReference type="Proteomes" id="UP000326198"/>
    </source>
</evidence>
<evidence type="ECO:0000259" key="1">
    <source>
        <dbReference type="Pfam" id="PF12813"/>
    </source>
</evidence>
<gene>
    <name evidence="2" type="ORF">BDV26DRAFT_281629</name>
</gene>
<dbReference type="InterPro" id="IPR029060">
    <property type="entry name" value="PIN-like_dom_sf"/>
</dbReference>
<dbReference type="Pfam" id="PF12813">
    <property type="entry name" value="XPG_I_2"/>
    <property type="match status" value="1"/>
</dbReference>
<dbReference type="OrthoDB" id="5297549at2759"/>
<reference evidence="2 3" key="1">
    <citation type="submission" date="2019-04" db="EMBL/GenBank/DDBJ databases">
        <title>Friends and foes A comparative genomics studyof 23 Aspergillus species from section Flavi.</title>
        <authorList>
            <consortium name="DOE Joint Genome Institute"/>
            <person name="Kjaerbolling I."/>
            <person name="Vesth T."/>
            <person name="Frisvad J.C."/>
            <person name="Nybo J.L."/>
            <person name="Theobald S."/>
            <person name="Kildgaard S."/>
            <person name="Isbrandt T."/>
            <person name="Kuo A."/>
            <person name="Sato A."/>
            <person name="Lyhne E.K."/>
            <person name="Kogle M.E."/>
            <person name="Wiebenga A."/>
            <person name="Kun R.S."/>
            <person name="Lubbers R.J."/>
            <person name="Makela M.R."/>
            <person name="Barry K."/>
            <person name="Chovatia M."/>
            <person name="Clum A."/>
            <person name="Daum C."/>
            <person name="Haridas S."/>
            <person name="He G."/>
            <person name="LaButti K."/>
            <person name="Lipzen A."/>
            <person name="Mondo S."/>
            <person name="Riley R."/>
            <person name="Salamov A."/>
            <person name="Simmons B.A."/>
            <person name="Magnuson J.K."/>
            <person name="Henrissat B."/>
            <person name="Mortensen U.H."/>
            <person name="Larsen T.O."/>
            <person name="Devries R.P."/>
            <person name="Grigoriev I.V."/>
            <person name="Machida M."/>
            <person name="Baker S.E."/>
            <person name="Andersen M.R."/>
        </authorList>
    </citation>
    <scope>NUCLEOTIDE SEQUENCE [LARGE SCALE GENOMIC DNA]</scope>
    <source>
        <strain evidence="2 3">IBT 29228</strain>
    </source>
</reference>
<name>A0A5N7B7E2_9EURO</name>
<dbReference type="AlphaFoldDB" id="A0A5N7B7E2"/>
<dbReference type="EMBL" id="ML736219">
    <property type="protein sequence ID" value="KAE8377677.1"/>
    <property type="molecule type" value="Genomic_DNA"/>
</dbReference>
<dbReference type="InterPro" id="IPR039436">
    <property type="entry name" value="Asteroid_dom"/>
</dbReference>
<accession>A0A5N7B7E2</accession>
<dbReference type="Proteomes" id="UP000326198">
    <property type="component" value="Unassembled WGS sequence"/>
</dbReference>
<dbReference type="Gene3D" id="3.40.50.1010">
    <property type="entry name" value="5'-nuclease"/>
    <property type="match status" value="1"/>
</dbReference>
<proteinExistence type="predicted"/>
<feature type="domain" description="Asteroid" evidence="1">
    <location>
        <begin position="96"/>
        <end position="362"/>
    </location>
</feature>